<dbReference type="InterPro" id="IPR050251">
    <property type="entry name" value="HpcH-HpaI_aldolase"/>
</dbReference>
<reference evidence="5 6" key="1">
    <citation type="submission" date="2024-07" db="EMBL/GenBank/DDBJ databases">
        <title>Section-level genome sequencing and comparative genomics of Aspergillus sections Usti and Cavernicolus.</title>
        <authorList>
            <consortium name="Lawrence Berkeley National Laboratory"/>
            <person name="Nybo J.L."/>
            <person name="Vesth T.C."/>
            <person name="Theobald S."/>
            <person name="Frisvad J.C."/>
            <person name="Larsen T.O."/>
            <person name="Kjaerboelling I."/>
            <person name="Rothschild-Mancinelli K."/>
            <person name="Lyhne E.K."/>
            <person name="Kogle M.E."/>
            <person name="Barry K."/>
            <person name="Clum A."/>
            <person name="Na H."/>
            <person name="Ledsgaard L."/>
            <person name="Lin J."/>
            <person name="Lipzen A."/>
            <person name="Kuo A."/>
            <person name="Riley R."/>
            <person name="Mondo S."/>
            <person name="Labutti K."/>
            <person name="Haridas S."/>
            <person name="Pangalinan J."/>
            <person name="Salamov A.A."/>
            <person name="Simmons B.A."/>
            <person name="Magnuson J.K."/>
            <person name="Chen J."/>
            <person name="Drula E."/>
            <person name="Henrissat B."/>
            <person name="Wiebenga A."/>
            <person name="Lubbers R.J."/>
            <person name="Gomes A.C."/>
            <person name="Makela M.R."/>
            <person name="Stajich J."/>
            <person name="Grigoriev I.V."/>
            <person name="Mortensen U.H."/>
            <person name="De Vries R.P."/>
            <person name="Baker S.E."/>
            <person name="Andersen M.R."/>
        </authorList>
    </citation>
    <scope>NUCLEOTIDE SEQUENCE [LARGE SCALE GENOMIC DNA]</scope>
    <source>
        <strain evidence="5 6">CBS 209.92</strain>
    </source>
</reference>
<dbReference type="Proteomes" id="UP001610563">
    <property type="component" value="Unassembled WGS sequence"/>
</dbReference>
<dbReference type="InterPro" id="IPR005000">
    <property type="entry name" value="Aldolase/citrate-lyase_domain"/>
</dbReference>
<evidence type="ECO:0000259" key="4">
    <source>
        <dbReference type="Pfam" id="PF03328"/>
    </source>
</evidence>
<name>A0ABR4G0N0_9EURO</name>
<dbReference type="EMBL" id="JBFTWV010000069">
    <property type="protein sequence ID" value="KAL2789075.1"/>
    <property type="molecule type" value="Genomic_DNA"/>
</dbReference>
<keyword evidence="2" id="KW-0479">Metal-binding</keyword>
<dbReference type="Pfam" id="PF03328">
    <property type="entry name" value="HpcH_HpaI"/>
    <property type="match status" value="1"/>
</dbReference>
<accession>A0ABR4G0N0</accession>
<dbReference type="PANTHER" id="PTHR30502">
    <property type="entry name" value="2-KETO-3-DEOXY-L-RHAMNONATE ALDOLASE"/>
    <property type="match status" value="1"/>
</dbReference>
<comment type="caution">
    <text evidence="5">The sequence shown here is derived from an EMBL/GenBank/DDBJ whole genome shotgun (WGS) entry which is preliminary data.</text>
</comment>
<keyword evidence="6" id="KW-1185">Reference proteome</keyword>
<dbReference type="InterPro" id="IPR040442">
    <property type="entry name" value="Pyrv_kinase-like_dom_sf"/>
</dbReference>
<feature type="domain" description="HpcH/HpaI aldolase/citrate lyase" evidence="4">
    <location>
        <begin position="30"/>
        <end position="235"/>
    </location>
</feature>
<organism evidence="5 6">
    <name type="scientific">Aspergillus keveii</name>
    <dbReference type="NCBI Taxonomy" id="714993"/>
    <lineage>
        <taxon>Eukaryota</taxon>
        <taxon>Fungi</taxon>
        <taxon>Dikarya</taxon>
        <taxon>Ascomycota</taxon>
        <taxon>Pezizomycotina</taxon>
        <taxon>Eurotiomycetes</taxon>
        <taxon>Eurotiomycetidae</taxon>
        <taxon>Eurotiales</taxon>
        <taxon>Aspergillaceae</taxon>
        <taxon>Aspergillus</taxon>
        <taxon>Aspergillus subgen. Nidulantes</taxon>
    </lineage>
</organism>
<evidence type="ECO:0000313" key="5">
    <source>
        <dbReference type="EMBL" id="KAL2789075.1"/>
    </source>
</evidence>
<comment type="similarity">
    <text evidence="1">Belongs to the HpcH/HpaI aldolase family.</text>
</comment>
<keyword evidence="3" id="KW-0456">Lyase</keyword>
<dbReference type="PANTHER" id="PTHR30502:SF0">
    <property type="entry name" value="PHOSPHOENOLPYRUVATE CARBOXYLASE FAMILY PROTEIN"/>
    <property type="match status" value="1"/>
</dbReference>
<dbReference type="Gene3D" id="3.20.20.60">
    <property type="entry name" value="Phosphoenolpyruvate-binding domains"/>
    <property type="match status" value="1"/>
</dbReference>
<sequence length="268" mass="28130">MASSTFPNNLINLASQGKVCRTLGIKFITSPEIIYIARNAGFHALFIDLEHSSLSLETASHLCVTGMNAGLSPIVRVPGQAGPGFIQRVLDNGAQGVIVPHVDTVEQALSAVKSAKYPPLGKRSVTGMLPHMGYRSASIADVSSIGNAQLSTVVVMIESPEAVANADAIAAVEGVDVVLVGTNDLSIELGIAGDFDHPSFVESMEKIAAAVKRHGKILGVAGIYNRPDLLRGYIKQLGARFVVGHVDLPMVAKVAGATAEELVKLEEE</sequence>
<protein>
    <submittedName>
        <fullName evidence="5">Pyruvate/Phosphoenolpyruvate kinase-like domain-containing protein</fullName>
    </submittedName>
</protein>
<proteinExistence type="inferred from homology"/>
<evidence type="ECO:0000256" key="3">
    <source>
        <dbReference type="ARBA" id="ARBA00023239"/>
    </source>
</evidence>
<dbReference type="SUPFAM" id="SSF51621">
    <property type="entry name" value="Phosphoenolpyruvate/pyruvate domain"/>
    <property type="match status" value="1"/>
</dbReference>
<dbReference type="InterPro" id="IPR015813">
    <property type="entry name" value="Pyrv/PenolPyrv_kinase-like_dom"/>
</dbReference>
<evidence type="ECO:0000313" key="6">
    <source>
        <dbReference type="Proteomes" id="UP001610563"/>
    </source>
</evidence>
<evidence type="ECO:0000256" key="1">
    <source>
        <dbReference type="ARBA" id="ARBA00005568"/>
    </source>
</evidence>
<gene>
    <name evidence="5" type="ORF">BJX66DRAFT_326650</name>
</gene>
<evidence type="ECO:0000256" key="2">
    <source>
        <dbReference type="ARBA" id="ARBA00022723"/>
    </source>
</evidence>